<feature type="region of interest" description="Disordered" evidence="1">
    <location>
        <begin position="74"/>
        <end position="150"/>
    </location>
</feature>
<keyword evidence="2" id="KW-0472">Membrane</keyword>
<feature type="transmembrane region" description="Helical" evidence="2">
    <location>
        <begin position="12"/>
        <end position="36"/>
    </location>
</feature>
<proteinExistence type="predicted"/>
<dbReference type="WBParaSite" id="SSTP_0000016900.1">
    <property type="protein sequence ID" value="SSTP_0000016900.1"/>
    <property type="gene ID" value="SSTP_0000016900"/>
</dbReference>
<organism evidence="4">
    <name type="scientific">Strongyloides stercoralis</name>
    <name type="common">Threadworm</name>
    <dbReference type="NCBI Taxonomy" id="6248"/>
    <lineage>
        <taxon>Eukaryota</taxon>
        <taxon>Metazoa</taxon>
        <taxon>Ecdysozoa</taxon>
        <taxon>Nematoda</taxon>
        <taxon>Chromadorea</taxon>
        <taxon>Rhabditida</taxon>
        <taxon>Tylenchina</taxon>
        <taxon>Panagrolaimomorpha</taxon>
        <taxon>Strongyloidoidea</taxon>
        <taxon>Strongyloididae</taxon>
        <taxon>Strongyloides</taxon>
    </lineage>
</organism>
<evidence type="ECO:0000256" key="1">
    <source>
        <dbReference type="SAM" id="MobiDB-lite"/>
    </source>
</evidence>
<evidence type="ECO:0000256" key="2">
    <source>
        <dbReference type="SAM" id="Phobius"/>
    </source>
</evidence>
<evidence type="ECO:0000313" key="5">
    <source>
        <dbReference type="WBParaSite" id="TCONS_00007331.p1"/>
    </source>
</evidence>
<sequence length="150" mass="16884">MTNCEDRKKTYIITIASECVMIFCLSTILGILIYLYMKYLKYMRAKIGTQLTSQEQIGRNFNCKQGQINTQLSQMNSQGLPQMNSQGLSQMNFQGLPQMNSQGLPQPNSQGLPQPNPQGTQAFGVQSQMNSQQMKSYNMQSGMNPQQPPM</sequence>
<protein>
    <submittedName>
        <fullName evidence="5">Nematode cuticle collagen N-terminal domain-containing protein</fullName>
    </submittedName>
</protein>
<dbReference type="AlphaFoldDB" id="A0A0K0DSF9"/>
<accession>A0A0K0DSF9</accession>
<evidence type="ECO:0000313" key="3">
    <source>
        <dbReference type="Proteomes" id="UP000035681"/>
    </source>
</evidence>
<keyword evidence="2" id="KW-1133">Transmembrane helix</keyword>
<evidence type="ECO:0000313" key="4">
    <source>
        <dbReference type="WBParaSite" id="SSTP_0000016900.1"/>
    </source>
</evidence>
<name>A0A0K0DSF9_STRER</name>
<reference evidence="4" key="1">
    <citation type="submission" date="2015-08" db="UniProtKB">
        <authorList>
            <consortium name="WormBaseParasite"/>
        </authorList>
    </citation>
    <scope>IDENTIFICATION</scope>
</reference>
<dbReference type="WBParaSite" id="TCONS_00007331.p1">
    <property type="protein sequence ID" value="TCONS_00007331.p1"/>
    <property type="gene ID" value="XLOC_005363"/>
</dbReference>
<dbReference type="Proteomes" id="UP000035681">
    <property type="component" value="Unplaced"/>
</dbReference>
<keyword evidence="2" id="KW-0812">Transmembrane</keyword>
<keyword evidence="3" id="KW-1185">Reference proteome</keyword>